<evidence type="ECO:0000256" key="4">
    <source>
        <dbReference type="ARBA" id="ARBA00022692"/>
    </source>
</evidence>
<gene>
    <name evidence="10" type="ORF">KG104_02655</name>
</gene>
<keyword evidence="4 8" id="KW-0812">Transmembrane</keyword>
<feature type="transmembrane region" description="Helical" evidence="8">
    <location>
        <begin position="12"/>
        <end position="31"/>
    </location>
</feature>
<keyword evidence="11" id="KW-1185">Reference proteome</keyword>
<feature type="region of interest" description="Disordered" evidence="7">
    <location>
        <begin position="678"/>
        <end position="713"/>
    </location>
</feature>
<feature type="transmembrane region" description="Helical" evidence="8">
    <location>
        <begin position="308"/>
        <end position="331"/>
    </location>
</feature>
<accession>A0A975XL51</accession>
<proteinExistence type="inferred from homology"/>
<dbReference type="RefSeq" id="WP_207348520.1">
    <property type="nucleotide sequence ID" value="NZ_CP076456.1"/>
</dbReference>
<feature type="domain" description="SSD" evidence="9">
    <location>
        <begin position="537"/>
        <end position="665"/>
    </location>
</feature>
<feature type="transmembrane region" description="Helical" evidence="8">
    <location>
        <begin position="233"/>
        <end position="254"/>
    </location>
</feature>
<feature type="transmembrane region" description="Helical" evidence="8">
    <location>
        <begin position="165"/>
        <end position="189"/>
    </location>
</feature>
<comment type="similarity">
    <text evidence="2">Belongs to the resistance-nodulation-cell division (RND) (TC 2.A.6) family. MmpL subfamily.</text>
</comment>
<feature type="transmembrane region" description="Helical" evidence="8">
    <location>
        <begin position="508"/>
        <end position="527"/>
    </location>
</feature>
<feature type="transmembrane region" description="Helical" evidence="8">
    <location>
        <begin position="275"/>
        <end position="296"/>
    </location>
</feature>
<evidence type="ECO:0000256" key="7">
    <source>
        <dbReference type="SAM" id="MobiDB-lite"/>
    </source>
</evidence>
<protein>
    <submittedName>
        <fullName evidence="10">MMPL family transporter</fullName>
    </submittedName>
</protein>
<dbReference type="EMBL" id="CP076456">
    <property type="protein sequence ID" value="QWQ36729.1"/>
    <property type="molecule type" value="Genomic_DNA"/>
</dbReference>
<comment type="subcellular location">
    <subcellularLocation>
        <location evidence="1">Cell membrane</location>
        <topology evidence="1">Multi-pass membrane protein</topology>
    </subcellularLocation>
</comment>
<evidence type="ECO:0000256" key="5">
    <source>
        <dbReference type="ARBA" id="ARBA00022989"/>
    </source>
</evidence>
<feature type="transmembrane region" description="Helical" evidence="8">
    <location>
        <begin position="196"/>
        <end position="213"/>
    </location>
</feature>
<feature type="transmembrane region" description="Helical" evidence="8">
    <location>
        <begin position="607"/>
        <end position="632"/>
    </location>
</feature>
<evidence type="ECO:0000256" key="1">
    <source>
        <dbReference type="ARBA" id="ARBA00004651"/>
    </source>
</evidence>
<dbReference type="PROSITE" id="PS50156">
    <property type="entry name" value="SSD"/>
    <property type="match status" value="1"/>
</dbReference>
<dbReference type="PANTHER" id="PTHR33406:SF6">
    <property type="entry name" value="MEMBRANE PROTEIN YDGH-RELATED"/>
    <property type="match status" value="1"/>
</dbReference>
<feature type="transmembrane region" description="Helical" evidence="8">
    <location>
        <begin position="644"/>
        <end position="667"/>
    </location>
</feature>
<sequence length="713" mass="73971">MYAGIVKSAKAAWITLLLSLAVVIGLFALPAQENEASTVGGLSDKYQTTQVNELLEEFPDAQTSTALIVVSREDGGELTDADQAAIADINAAATELGAVGPPPQVPPIVSENKLVGLVPVTLKAAADDGDAVAAEVESLRGSISDAAPEGIKAELTGGAAFTADLAGVFSGANFILLTVTAGVVALLLLITYRSPWLWLVPLAVVATIEQAALKVVDLLAPVVGIDVDPSAVGITSVLVFGAATNYALLLIARYREELRIHESKYQAMGKALTRTREAIIASGGTVILALLVLLFTDTLSYRGLGFSAATGIVLAILSALFILPAALVLLGRKLFWPFVPKVGDAAREGKFWGKLGEATARAPKRIAGTAVVVLLAAGALLFNVQIGLSENEQFTEKPQAVTAAETLAEGFPAGSTSPVIVLVNTDSAEAAAEELAAVEGVSSADVVSENNGVSRIDVVDQYEPGTAEANAFIEDLRNDLAETPEYEALVGGEAAERVDQLSANQHDLTLVVTSVIILVFLVLLVLLRSIVAPVLLVASVLLTFVASTGLSWVLFVNVLGFPALDTLTLLYSFIFLVALGVDYNIFLTTRARENAMTMGTKQGMLSALRSTGGVITSAGILLAAVFAVLGVLPLVTLTQVGITVAIGVLLDTLVVRTVIVPALTFILGDKFWWPSNPAGKAGTGGRHEAPASSDDSGSESLPAPAGAHRATTR</sequence>
<dbReference type="Pfam" id="PF03176">
    <property type="entry name" value="MMPL"/>
    <property type="match status" value="2"/>
</dbReference>
<dbReference type="AlphaFoldDB" id="A0A975XL51"/>
<dbReference type="Gene3D" id="1.20.1640.10">
    <property type="entry name" value="Multidrug efflux transporter AcrB transmembrane domain"/>
    <property type="match status" value="2"/>
</dbReference>
<feature type="transmembrane region" description="Helical" evidence="8">
    <location>
        <begin position="567"/>
        <end position="586"/>
    </location>
</feature>
<keyword evidence="3" id="KW-1003">Cell membrane</keyword>
<evidence type="ECO:0000256" key="6">
    <source>
        <dbReference type="ARBA" id="ARBA00023136"/>
    </source>
</evidence>
<evidence type="ECO:0000256" key="3">
    <source>
        <dbReference type="ARBA" id="ARBA00022475"/>
    </source>
</evidence>
<dbReference type="InterPro" id="IPR000731">
    <property type="entry name" value="SSD"/>
</dbReference>
<name>A0A975XL51_9MICC</name>
<feature type="transmembrane region" description="Helical" evidence="8">
    <location>
        <begin position="534"/>
        <end position="555"/>
    </location>
</feature>
<reference evidence="10" key="1">
    <citation type="submission" date="2021-06" db="EMBL/GenBank/DDBJ databases">
        <title>Novel species in genus Arthrobacter.</title>
        <authorList>
            <person name="Zhang G."/>
        </authorList>
    </citation>
    <scope>NUCLEOTIDE SEQUENCE</scope>
    <source>
        <strain evidence="10">Zg-ZUI122</strain>
    </source>
</reference>
<evidence type="ECO:0000313" key="10">
    <source>
        <dbReference type="EMBL" id="QWQ36729.1"/>
    </source>
</evidence>
<dbReference type="Proteomes" id="UP000680588">
    <property type="component" value="Chromosome"/>
</dbReference>
<keyword evidence="6 8" id="KW-0472">Membrane</keyword>
<dbReference type="InterPro" id="IPR004869">
    <property type="entry name" value="MMPL_dom"/>
</dbReference>
<evidence type="ECO:0000256" key="8">
    <source>
        <dbReference type="SAM" id="Phobius"/>
    </source>
</evidence>
<evidence type="ECO:0000256" key="2">
    <source>
        <dbReference type="ARBA" id="ARBA00010157"/>
    </source>
</evidence>
<keyword evidence="5 8" id="KW-1133">Transmembrane helix</keyword>
<evidence type="ECO:0000313" key="11">
    <source>
        <dbReference type="Proteomes" id="UP000680588"/>
    </source>
</evidence>
<feature type="transmembrane region" description="Helical" evidence="8">
    <location>
        <begin position="366"/>
        <end position="388"/>
    </location>
</feature>
<organism evidence="10 11">
    <name type="scientific">Arthrobacter sunyaminii</name>
    <dbReference type="NCBI Taxonomy" id="2816859"/>
    <lineage>
        <taxon>Bacteria</taxon>
        <taxon>Bacillati</taxon>
        <taxon>Actinomycetota</taxon>
        <taxon>Actinomycetes</taxon>
        <taxon>Micrococcales</taxon>
        <taxon>Micrococcaceae</taxon>
        <taxon>Arthrobacter</taxon>
    </lineage>
</organism>
<dbReference type="SUPFAM" id="SSF82866">
    <property type="entry name" value="Multidrug efflux transporter AcrB transmembrane domain"/>
    <property type="match status" value="2"/>
</dbReference>
<dbReference type="GO" id="GO:0005886">
    <property type="term" value="C:plasma membrane"/>
    <property type="evidence" value="ECO:0007669"/>
    <property type="project" value="UniProtKB-SubCell"/>
</dbReference>
<dbReference type="KEGG" id="asun:KG104_02655"/>
<evidence type="ECO:0000259" key="9">
    <source>
        <dbReference type="PROSITE" id="PS50156"/>
    </source>
</evidence>
<dbReference type="InterPro" id="IPR050545">
    <property type="entry name" value="Mycobact_MmpL"/>
</dbReference>
<dbReference type="PANTHER" id="PTHR33406">
    <property type="entry name" value="MEMBRANE PROTEIN MJ1562-RELATED"/>
    <property type="match status" value="1"/>
</dbReference>